<dbReference type="SMART" id="SM00239">
    <property type="entry name" value="C2"/>
    <property type="match status" value="1"/>
</dbReference>
<feature type="region of interest" description="Disordered" evidence="1">
    <location>
        <begin position="1"/>
        <end position="64"/>
    </location>
</feature>
<gene>
    <name evidence="3" type="primary">SPOSA6832_01008</name>
</gene>
<protein>
    <submittedName>
        <fullName evidence="3">SPOSA6832_01008-mRNA-1:cds</fullName>
    </submittedName>
</protein>
<keyword evidence="4" id="KW-1185">Reference proteome</keyword>
<reference evidence="4" key="1">
    <citation type="submission" date="2015-02" db="EMBL/GenBank/DDBJ databases">
        <authorList>
            <person name="Gon?alves P."/>
        </authorList>
    </citation>
    <scope>NUCLEOTIDE SEQUENCE [LARGE SCALE GENOMIC DNA]</scope>
</reference>
<dbReference type="Gene3D" id="2.60.40.150">
    <property type="entry name" value="C2 domain"/>
    <property type="match status" value="1"/>
</dbReference>
<evidence type="ECO:0000259" key="2">
    <source>
        <dbReference type="PROSITE" id="PS50004"/>
    </source>
</evidence>
<dbReference type="SUPFAM" id="SSF49562">
    <property type="entry name" value="C2 domain (Calcium/lipid-binding domain, CaLB)"/>
    <property type="match status" value="1"/>
</dbReference>
<organism evidence="3 4">
    <name type="scientific">Sporidiobolus salmonicolor</name>
    <name type="common">Yeast-like fungus</name>
    <name type="synonym">Sporobolomyces salmonicolor</name>
    <dbReference type="NCBI Taxonomy" id="5005"/>
    <lineage>
        <taxon>Eukaryota</taxon>
        <taxon>Fungi</taxon>
        <taxon>Dikarya</taxon>
        <taxon>Basidiomycota</taxon>
        <taxon>Pucciniomycotina</taxon>
        <taxon>Microbotryomycetes</taxon>
        <taxon>Sporidiobolales</taxon>
        <taxon>Sporidiobolaceae</taxon>
        <taxon>Sporobolomyces</taxon>
    </lineage>
</organism>
<feature type="region of interest" description="Disordered" evidence="1">
    <location>
        <begin position="220"/>
        <end position="253"/>
    </location>
</feature>
<name>A0A0D6EHT0_SPOSA</name>
<feature type="compositionally biased region" description="Low complexity" evidence="1">
    <location>
        <begin position="48"/>
        <end position="64"/>
    </location>
</feature>
<feature type="region of interest" description="Disordered" evidence="1">
    <location>
        <begin position="158"/>
        <end position="179"/>
    </location>
</feature>
<feature type="domain" description="C2" evidence="2">
    <location>
        <begin position="92"/>
        <end position="341"/>
    </location>
</feature>
<dbReference type="OrthoDB" id="63267at2759"/>
<dbReference type="PROSITE" id="PS50004">
    <property type="entry name" value="C2"/>
    <property type="match status" value="1"/>
</dbReference>
<sequence length="465" mass="49646">MPCSTASATGSTTSATSSFISAGSTLTASSSPLTSPSPSLSPSPPRSRSPAPRCRSTTASTLTAASIARPIPRIPSLSNLHLFPPVPSIAISRTEPDFSFKTQPSALTRRQTSHSAPRGKLLVKLISARHLSPPSAASRPYVVVTFDQNEFVSREPIHEEGEEATGVAKPRPLPQAQAQTIQALKEAEGDVKELAAGGKLPRMPDEPPADTSKEKDLLKAVGSSPLSKSPSALGRSLEEYQNAEKAPRPTLGPVIVDVPRVSDEAKTPTGTADEPQNELLGTDASMAYNPTWKHEVFFDVMNEKSVLQVQIYDRSIEEEMFLGVVEIRPKLVNNHTVDQWFPLQARPGEDHEVTGEIRIQIRYEKFDGSRAARPPVQPLTNSVQENFRGFTFSGEGESMIHQAAGQLSRLSTDDHDVAAPGGAATATSRRSASSGSGSGSNGRAGSSSGSGHGHHDPDDEWVDER</sequence>
<evidence type="ECO:0000256" key="1">
    <source>
        <dbReference type="SAM" id="MobiDB-lite"/>
    </source>
</evidence>
<proteinExistence type="predicted"/>
<feature type="compositionally biased region" description="Low complexity" evidence="1">
    <location>
        <begin position="1"/>
        <end position="38"/>
    </location>
</feature>
<dbReference type="Proteomes" id="UP000243876">
    <property type="component" value="Unassembled WGS sequence"/>
</dbReference>
<feature type="region of interest" description="Disordered" evidence="1">
    <location>
        <begin position="195"/>
        <end position="214"/>
    </location>
</feature>
<accession>A0A0D6EHT0</accession>
<dbReference type="InterPro" id="IPR000008">
    <property type="entry name" value="C2_dom"/>
</dbReference>
<feature type="compositionally biased region" description="Low complexity" evidence="1">
    <location>
        <begin position="421"/>
        <end position="435"/>
    </location>
</feature>
<dbReference type="EMBL" id="CENE01000003">
    <property type="protein sequence ID" value="CEQ39461.1"/>
    <property type="molecule type" value="Genomic_DNA"/>
</dbReference>
<evidence type="ECO:0000313" key="4">
    <source>
        <dbReference type="Proteomes" id="UP000243876"/>
    </source>
</evidence>
<feature type="region of interest" description="Disordered" evidence="1">
    <location>
        <begin position="413"/>
        <end position="465"/>
    </location>
</feature>
<dbReference type="Pfam" id="PF00168">
    <property type="entry name" value="C2"/>
    <property type="match status" value="2"/>
</dbReference>
<evidence type="ECO:0000313" key="3">
    <source>
        <dbReference type="EMBL" id="CEQ39461.1"/>
    </source>
</evidence>
<dbReference type="InterPro" id="IPR035892">
    <property type="entry name" value="C2_domain_sf"/>
</dbReference>
<dbReference type="AlphaFoldDB" id="A0A0D6EHT0"/>